<evidence type="ECO:0000313" key="2">
    <source>
        <dbReference type="Proteomes" id="UP000256794"/>
    </source>
</evidence>
<evidence type="ECO:0000313" key="1">
    <source>
        <dbReference type="EMBL" id="REG46055.1"/>
    </source>
</evidence>
<name>A0AAQ0HHP2_PARVE</name>
<organism evidence="1 2">
    <name type="scientific">Paracoccus versutus</name>
    <name type="common">Thiobacillus versutus</name>
    <dbReference type="NCBI Taxonomy" id="34007"/>
    <lineage>
        <taxon>Bacteria</taxon>
        <taxon>Pseudomonadati</taxon>
        <taxon>Pseudomonadota</taxon>
        <taxon>Alphaproteobacteria</taxon>
        <taxon>Rhodobacterales</taxon>
        <taxon>Paracoccaceae</taxon>
        <taxon>Paracoccus</taxon>
    </lineage>
</organism>
<dbReference type="EMBL" id="QUMX01000017">
    <property type="protein sequence ID" value="REG46055.1"/>
    <property type="molecule type" value="Genomic_DNA"/>
</dbReference>
<comment type="caution">
    <text evidence="1">The sequence shown here is derived from an EMBL/GenBank/DDBJ whole genome shotgun (WGS) entry which is preliminary data.</text>
</comment>
<dbReference type="AlphaFoldDB" id="A0AAQ0HHP2"/>
<accession>A0AAQ0HHP2</accession>
<sequence length="78" mass="8552">MMIDNDLKGATEPACLNGRAGSFLPATERAFIAERLRLALDEVETGAGDLRSLREAVRFQRDAIRASHRRLARLGGEA</sequence>
<keyword evidence="2" id="KW-1185">Reference proteome</keyword>
<gene>
    <name evidence="1" type="ORF">ATH84_101775</name>
</gene>
<reference evidence="1 2" key="1">
    <citation type="submission" date="2018-08" db="EMBL/GenBank/DDBJ databases">
        <title>Genomic Encyclopedia of Archaeal and Bacterial Type Strains, Phase II (KMG-II): from individual species to whole genera.</title>
        <authorList>
            <person name="Goeker M."/>
        </authorList>
    </citation>
    <scope>NUCLEOTIDE SEQUENCE [LARGE SCALE GENOMIC DNA]</scope>
    <source>
        <strain evidence="1 2">DSM 582</strain>
    </source>
</reference>
<proteinExistence type="predicted"/>
<protein>
    <submittedName>
        <fullName evidence="1">Uncharacterized protein</fullName>
    </submittedName>
</protein>
<dbReference type="RefSeq" id="WP_036752556.1">
    <property type="nucleotide sequence ID" value="NZ_CP035287.1"/>
</dbReference>
<dbReference type="Proteomes" id="UP000256794">
    <property type="component" value="Unassembled WGS sequence"/>
</dbReference>